<keyword evidence="2" id="KW-1185">Reference proteome</keyword>
<dbReference type="RefSeq" id="WP_089335208.1">
    <property type="nucleotide sequence ID" value="NZ_FZNO01000003.1"/>
</dbReference>
<protein>
    <submittedName>
        <fullName evidence="1">Uncharacterized protein</fullName>
    </submittedName>
</protein>
<evidence type="ECO:0000313" key="1">
    <source>
        <dbReference type="EMBL" id="SNR32805.1"/>
    </source>
</evidence>
<gene>
    <name evidence="1" type="ORF">SAMN06272737_10355</name>
</gene>
<dbReference type="Proteomes" id="UP000198403">
    <property type="component" value="Unassembled WGS sequence"/>
</dbReference>
<evidence type="ECO:0000313" key="2">
    <source>
        <dbReference type="Proteomes" id="UP000198403"/>
    </source>
</evidence>
<proteinExistence type="predicted"/>
<dbReference type="EMBL" id="FZNO01000003">
    <property type="protein sequence ID" value="SNR32805.1"/>
    <property type="molecule type" value="Genomic_DNA"/>
</dbReference>
<name>A0A238VEI2_9ACTN</name>
<dbReference type="AlphaFoldDB" id="A0A238VEI2"/>
<organism evidence="1 2">
    <name type="scientific">Blastococcus mobilis</name>
    <dbReference type="NCBI Taxonomy" id="1938746"/>
    <lineage>
        <taxon>Bacteria</taxon>
        <taxon>Bacillati</taxon>
        <taxon>Actinomycetota</taxon>
        <taxon>Actinomycetes</taxon>
        <taxon>Geodermatophilales</taxon>
        <taxon>Geodermatophilaceae</taxon>
        <taxon>Blastococcus</taxon>
    </lineage>
</organism>
<reference evidence="1 2" key="1">
    <citation type="submission" date="2017-06" db="EMBL/GenBank/DDBJ databases">
        <authorList>
            <person name="Kim H.J."/>
            <person name="Triplett B.A."/>
        </authorList>
    </citation>
    <scope>NUCLEOTIDE SEQUENCE [LARGE SCALE GENOMIC DNA]</scope>
    <source>
        <strain evidence="1 2">DSM 44272</strain>
    </source>
</reference>
<accession>A0A238VEI2</accession>
<dbReference type="OrthoDB" id="4472395at2"/>
<sequence>MAGLPWIRFDTDLPDNPKVLALIARRGGQAAAFVYCCGLAYSGRHGTDGFIPAAALPRVHGRRADATALVAVGLWDETDDGWFIHGWDEYQQASSTSEVIRGKKREASRKGNCVRHHGESCGCWKRPADGLRAVR</sequence>